<feature type="transmembrane region" description="Helical" evidence="2">
    <location>
        <begin position="412"/>
        <end position="431"/>
    </location>
</feature>
<dbReference type="AlphaFoldDB" id="A0A3M6XE44"/>
<comment type="caution">
    <text evidence="3">The sequence shown here is derived from an EMBL/GenBank/DDBJ whole genome shotgun (WGS) entry which is preliminary data.</text>
</comment>
<gene>
    <name evidence="3" type="ORF">D0869_01339</name>
</gene>
<organism evidence="3 4">
    <name type="scientific">Hortaea werneckii</name>
    <name type="common">Black yeast</name>
    <name type="synonym">Cladosporium werneckii</name>
    <dbReference type="NCBI Taxonomy" id="91943"/>
    <lineage>
        <taxon>Eukaryota</taxon>
        <taxon>Fungi</taxon>
        <taxon>Dikarya</taxon>
        <taxon>Ascomycota</taxon>
        <taxon>Pezizomycotina</taxon>
        <taxon>Dothideomycetes</taxon>
        <taxon>Dothideomycetidae</taxon>
        <taxon>Mycosphaerellales</taxon>
        <taxon>Teratosphaeriaceae</taxon>
        <taxon>Hortaea</taxon>
    </lineage>
</organism>
<name>A0A3M6XE44_HORWE</name>
<feature type="transmembrane region" description="Helical" evidence="2">
    <location>
        <begin position="17"/>
        <end position="41"/>
    </location>
</feature>
<sequence length="555" mass="61404">MGHSSFFRYAVTRPYPAWWFTPVAVLGLIIFTILFSLLNFVTTGYTLVAQETSNPNRTISDTIWKRHWPSWITKNVQPKCSAADISVGSKLFTNQTALTYTLTDVWRPSTGGAGGAGTSDGITPTLSYNDNILENCTVNFIDIDISSADRTATQYAYTQYGAVVHTYATCSVVSPNGTLNVNLTQEYDYVPPGVSFANMYQFLGTGFLSRNKTERSSLYWGESIMSMYWANTTNAMQRIRANQTGDGNSGISKGILYFNPNDNEQIDNITLPSFFNVDYRFLVDEGQGNITVIRPETYGSHKDFTSVSHLLENQTYPNIWESADILAKAAYSTVLTDLGYVNSTTNMLLHEDYVRNFTSNFSEIKRNIENAYPGPSERSYAAERSGPLGTTPSVFATRYVCSVPQRKPAGSIFVSVLVADLVMLHAVWFLFTSAIDLFALRSKSGAYHCQGCSKQPVMMNGGYREVAGGYRDVTGVSAPESKAPDDQVELGGLRPARQRGRDSDASHHRSMSEQRLLNPTSSLIARIGRRASDLHRPGALAHLGWTRATEILVLL</sequence>
<feature type="region of interest" description="Disordered" evidence="1">
    <location>
        <begin position="476"/>
        <end position="515"/>
    </location>
</feature>
<feature type="compositionally biased region" description="Basic and acidic residues" evidence="1">
    <location>
        <begin position="499"/>
        <end position="512"/>
    </location>
</feature>
<protein>
    <submittedName>
        <fullName evidence="3">Uncharacterized protein</fullName>
    </submittedName>
</protein>
<keyword evidence="2" id="KW-1133">Transmembrane helix</keyword>
<evidence type="ECO:0000256" key="1">
    <source>
        <dbReference type="SAM" id="MobiDB-lite"/>
    </source>
</evidence>
<reference evidence="3 4" key="1">
    <citation type="journal article" date="2018" name="BMC Genomics">
        <title>Genomic evidence for intraspecific hybridization in a clonal and extremely halotolerant yeast.</title>
        <authorList>
            <person name="Gostincar C."/>
            <person name="Stajich J.E."/>
            <person name="Zupancic J."/>
            <person name="Zalar P."/>
            <person name="Gunde-Cimerman N."/>
        </authorList>
    </citation>
    <scope>NUCLEOTIDE SEQUENCE [LARGE SCALE GENOMIC DNA]</scope>
    <source>
        <strain evidence="3 4">EXF-6656</strain>
    </source>
</reference>
<evidence type="ECO:0000256" key="2">
    <source>
        <dbReference type="SAM" id="Phobius"/>
    </source>
</evidence>
<keyword evidence="2" id="KW-0812">Transmembrane</keyword>
<dbReference type="Proteomes" id="UP000281245">
    <property type="component" value="Unassembled WGS sequence"/>
</dbReference>
<proteinExistence type="predicted"/>
<evidence type="ECO:0000313" key="3">
    <source>
        <dbReference type="EMBL" id="RMX88836.1"/>
    </source>
</evidence>
<keyword evidence="2" id="KW-0472">Membrane</keyword>
<evidence type="ECO:0000313" key="4">
    <source>
        <dbReference type="Proteomes" id="UP000281245"/>
    </source>
</evidence>
<accession>A0A3M6XE44</accession>
<dbReference type="EMBL" id="QWIJ01000052">
    <property type="protein sequence ID" value="RMX88836.1"/>
    <property type="molecule type" value="Genomic_DNA"/>
</dbReference>
<dbReference type="OrthoDB" id="3220769at2759"/>